<feature type="compositionally biased region" description="Basic and acidic residues" evidence="1">
    <location>
        <begin position="60"/>
        <end position="69"/>
    </location>
</feature>
<dbReference type="GO" id="GO:0003677">
    <property type="term" value="F:DNA binding"/>
    <property type="evidence" value="ECO:0007669"/>
    <property type="project" value="UniProtKB-KW"/>
</dbReference>
<evidence type="ECO:0000256" key="1">
    <source>
        <dbReference type="SAM" id="MobiDB-lite"/>
    </source>
</evidence>
<name>A0A4P9VIM9_9GAMM</name>
<reference evidence="2 3" key="1">
    <citation type="submission" date="2017-04" db="EMBL/GenBank/DDBJ databases">
        <title>Draft genome sequence of Zooshikella ganghwensis VG4 isolated from Red Sea sediments.</title>
        <authorList>
            <person name="Rehman Z."/>
            <person name="Alam I."/>
            <person name="Kamau A."/>
            <person name="Bajic V."/>
            <person name="Leiknes T."/>
        </authorList>
    </citation>
    <scope>NUCLEOTIDE SEQUENCE [LARGE SCALE GENOMIC DNA]</scope>
    <source>
        <strain evidence="2 3">VG4</strain>
    </source>
</reference>
<keyword evidence="3" id="KW-1185">Reference proteome</keyword>
<sequence length="93" mass="10756">MSHNIKKRFIAGAVCPRCAEMDRIVVYEQEGQQRRECVACGYSDILIIKPDQVEIPTRVTPEDKKKEDIPPQPIKFFPNPRLKKQSEKSNKTD</sequence>
<evidence type="ECO:0000313" key="2">
    <source>
        <dbReference type="EMBL" id="RDH42080.1"/>
    </source>
</evidence>
<dbReference type="Proteomes" id="UP000257039">
    <property type="component" value="Unassembled WGS sequence"/>
</dbReference>
<dbReference type="Pfam" id="PF09526">
    <property type="entry name" value="DUF2387"/>
    <property type="match status" value="1"/>
</dbReference>
<gene>
    <name evidence="2" type="ORF">B9G39_00720</name>
</gene>
<feature type="compositionally biased region" description="Basic and acidic residues" evidence="1">
    <location>
        <begin position="84"/>
        <end position="93"/>
    </location>
</feature>
<proteinExistence type="predicted"/>
<comment type="caution">
    <text evidence="2">The sequence shown here is derived from an EMBL/GenBank/DDBJ whole genome shotgun (WGS) entry which is preliminary data.</text>
</comment>
<accession>A0A4P9VIM9</accession>
<evidence type="ECO:0000313" key="3">
    <source>
        <dbReference type="Proteomes" id="UP000257039"/>
    </source>
</evidence>
<dbReference type="EMBL" id="NDXW01000001">
    <property type="protein sequence ID" value="RDH42080.1"/>
    <property type="molecule type" value="Genomic_DNA"/>
</dbReference>
<organism evidence="2 3">
    <name type="scientific">Zooshikella ganghwensis</name>
    <dbReference type="NCBI Taxonomy" id="202772"/>
    <lineage>
        <taxon>Bacteria</taxon>
        <taxon>Pseudomonadati</taxon>
        <taxon>Pseudomonadota</taxon>
        <taxon>Gammaproteobacteria</taxon>
        <taxon>Oceanospirillales</taxon>
        <taxon>Zooshikellaceae</taxon>
        <taxon>Zooshikella</taxon>
    </lineage>
</organism>
<dbReference type="AlphaFoldDB" id="A0A4P9VIM9"/>
<dbReference type="InterPro" id="IPR012658">
    <property type="entry name" value="YheV"/>
</dbReference>
<dbReference type="NCBIfam" id="TIGR02443">
    <property type="entry name" value="YheV family putative zinc ribbon protein"/>
    <property type="match status" value="1"/>
</dbReference>
<feature type="region of interest" description="Disordered" evidence="1">
    <location>
        <begin position="57"/>
        <end position="93"/>
    </location>
</feature>
<protein>
    <submittedName>
        <fullName evidence="2">DNA-binding protein</fullName>
    </submittedName>
</protein>
<keyword evidence="2" id="KW-0238">DNA-binding</keyword>
<dbReference type="RefSeq" id="WP_094785638.1">
    <property type="nucleotide sequence ID" value="NZ_NDXW01000001.1"/>
</dbReference>